<evidence type="ECO:0000256" key="10">
    <source>
        <dbReference type="RuleBase" id="RU361143"/>
    </source>
</evidence>
<evidence type="ECO:0000256" key="9">
    <source>
        <dbReference type="ARBA" id="ARBA00023136"/>
    </source>
</evidence>
<comment type="subcellular location">
    <subcellularLocation>
        <location evidence="2 10">Endoplasmic reticulum membrane</location>
        <topology evidence="2 10">Single-pass type I membrane protein</topology>
    </subcellularLocation>
</comment>
<keyword evidence="9 10" id="KW-0472">Membrane</keyword>
<feature type="signal peptide" evidence="10">
    <location>
        <begin position="1"/>
        <end position="23"/>
    </location>
</feature>
<evidence type="ECO:0000256" key="6">
    <source>
        <dbReference type="ARBA" id="ARBA00022729"/>
    </source>
</evidence>
<evidence type="ECO:0000256" key="8">
    <source>
        <dbReference type="ARBA" id="ARBA00022989"/>
    </source>
</evidence>
<evidence type="ECO:0000256" key="1">
    <source>
        <dbReference type="ARBA" id="ARBA00002791"/>
    </source>
</evidence>
<keyword evidence="7 10" id="KW-0256">Endoplasmic reticulum</keyword>
<comment type="caution">
    <text evidence="11">The sequence shown here is derived from an EMBL/GenBank/DDBJ whole genome shotgun (WGS) entry which is preliminary data.</text>
</comment>
<evidence type="ECO:0000313" key="11">
    <source>
        <dbReference type="EMBL" id="KWX11985.1"/>
    </source>
</evidence>
<dbReference type="VEuPathDB" id="GiardiaDB:QR46_4043"/>
<dbReference type="PANTHER" id="PTHR21049:SF0">
    <property type="entry name" value="DOLICHYL-DIPHOSPHOOLIGOSACCHARIDE--PROTEIN GLYCOSYLTRANSFERASE SUBUNIT 1"/>
    <property type="match status" value="1"/>
</dbReference>
<comment type="subunit">
    <text evidence="10">Component of the oligosaccharyltransferase (OST) complex.</text>
</comment>
<dbReference type="AlphaFoldDB" id="A0A132NPE5"/>
<evidence type="ECO:0000256" key="5">
    <source>
        <dbReference type="ARBA" id="ARBA00022692"/>
    </source>
</evidence>
<comment type="similarity">
    <text evidence="4 10">Belongs to the OST1 family.</text>
</comment>
<dbReference type="Pfam" id="PF04597">
    <property type="entry name" value="Ribophorin_I"/>
    <property type="match status" value="1"/>
</dbReference>
<dbReference type="GO" id="GO:0008250">
    <property type="term" value="C:oligosaccharyltransferase complex"/>
    <property type="evidence" value="ECO:0007669"/>
    <property type="project" value="UniProtKB-UniRule"/>
</dbReference>
<gene>
    <name evidence="11" type="ORF">QR46_4043</name>
</gene>
<keyword evidence="6 10" id="KW-0732">Signal</keyword>
<keyword evidence="5 10" id="KW-0812">Transmembrane</keyword>
<dbReference type="OrthoDB" id="310030at2759"/>
<keyword evidence="8 10" id="KW-1133">Transmembrane helix</keyword>
<evidence type="ECO:0000256" key="2">
    <source>
        <dbReference type="ARBA" id="ARBA00004115"/>
    </source>
</evidence>
<protein>
    <recommendedName>
        <fullName evidence="10">Dolichyl-diphosphooligosaccharide--protein glycosyltransferase subunit 1</fullName>
    </recommendedName>
</protein>
<proteinExistence type="inferred from homology"/>
<sequence>MEEIAEMISLIFALLSLSLSTYQIKDLDRTYIIGDSTEVVEQATLQVKLIKAEPDEAFIYGLNAALLSKLGLAKAFYGKDTSGPSLSVDMFNEGYNKTGVKVHLINGRSDSWEGKLPEDFYLCIRLVYPTGSEILNVVSTPTLDEETLSAARGRSTINQANHLSTLKFTTCVELPSFYPCSKQKTTFEFTSERTRFSSLDTDYRGYKVSSTESVTKVYIDQILYGPEHTCTLIDLVYYSNAYQLAADVTRTVMINGPNIKTRTGMRGFATIQDDFIVRNINPQSGDKHFSNKNMLMRQHYDMTVPAFLVVELPCKTSLDSILYYDRIGKIDTIEVDKESMTRLAQAFGGQSKTIVRIKPRFALAGNSQTKFTLKYTCNNLISLEKSDANVAHKRSKLRTYGLSLPAGPTLLYAYYDSFSLCVYPPSGAADIQVHVPFTGSVSNRSYSGTLDVQPRNGGCVSTGLFTNEAVSAPFTAIWSYDTKAMLWEKLRSLSINFFAIMCTLSLLRIIVGK</sequence>
<accession>A0A132NPE5</accession>
<reference evidence="11 12" key="1">
    <citation type="journal article" date="2015" name="Mol. Biochem. Parasitol.">
        <title>Identification of polymorphic genes for use in assemblage B genotyping assays through comparative genomics of multiple assemblage B Giardia duodenalis isolates.</title>
        <authorList>
            <person name="Wielinga C."/>
            <person name="Thompson R.C."/>
            <person name="Monis P."/>
            <person name="Ryan U."/>
        </authorList>
    </citation>
    <scope>NUCLEOTIDE SEQUENCE [LARGE SCALE GENOMIC DNA]</scope>
    <source>
        <strain evidence="11 12">BAH15c1</strain>
    </source>
</reference>
<evidence type="ECO:0000256" key="4">
    <source>
        <dbReference type="ARBA" id="ARBA00008905"/>
    </source>
</evidence>
<evidence type="ECO:0000313" key="12">
    <source>
        <dbReference type="Proteomes" id="UP000070089"/>
    </source>
</evidence>
<feature type="chain" id="PRO_5036517908" description="Dolichyl-diphosphooligosaccharide--protein glycosyltransferase subunit 1" evidence="10">
    <location>
        <begin position="24"/>
        <end position="513"/>
    </location>
</feature>
<dbReference type="EMBL" id="JXTI01000143">
    <property type="protein sequence ID" value="KWX11985.1"/>
    <property type="molecule type" value="Genomic_DNA"/>
</dbReference>
<comment type="pathway">
    <text evidence="3 10">Protein modification; protein glycosylation.</text>
</comment>
<feature type="transmembrane region" description="Helical" evidence="10">
    <location>
        <begin position="493"/>
        <end position="511"/>
    </location>
</feature>
<dbReference type="GO" id="GO:0018279">
    <property type="term" value="P:protein N-linked glycosylation via asparagine"/>
    <property type="evidence" value="ECO:0007669"/>
    <property type="project" value="TreeGrafter"/>
</dbReference>
<dbReference type="InterPro" id="IPR007676">
    <property type="entry name" value="Ribophorin_I"/>
</dbReference>
<organism evidence="11 12">
    <name type="scientific">Giardia duodenalis assemblage B</name>
    <dbReference type="NCBI Taxonomy" id="1394984"/>
    <lineage>
        <taxon>Eukaryota</taxon>
        <taxon>Metamonada</taxon>
        <taxon>Diplomonadida</taxon>
        <taxon>Hexamitidae</taxon>
        <taxon>Giardiinae</taxon>
        <taxon>Giardia</taxon>
    </lineage>
</organism>
<evidence type="ECO:0000256" key="7">
    <source>
        <dbReference type="ARBA" id="ARBA00022824"/>
    </source>
</evidence>
<dbReference type="Proteomes" id="UP000070089">
    <property type="component" value="Unassembled WGS sequence"/>
</dbReference>
<comment type="function">
    <text evidence="1 10">Subunit of the oligosaccharyl transferase (OST) complex that catalyzes the initial transfer of a defined glycan (Glc(3)Man(9)GlcNAc(2) in eukaryotes) from the lipid carrier dolichol-pyrophosphate to an asparagine residue within an Asn-X-Ser/Thr consensus motif in nascent polypeptide chains, the first step in protein N-glycosylation. N-glycosylation occurs cotranslationally and the complex associates with the Sec61 complex at the channel-forming translocon complex that mediates protein translocation across the endoplasmic reticulum (ER). All subunits are required for a maximal enzyme activity.</text>
</comment>
<name>A0A132NPE5_GIAIN</name>
<dbReference type="UniPathway" id="UPA00378"/>
<evidence type="ECO:0000256" key="3">
    <source>
        <dbReference type="ARBA" id="ARBA00004922"/>
    </source>
</evidence>
<dbReference type="PANTHER" id="PTHR21049">
    <property type="entry name" value="RIBOPHORIN I"/>
    <property type="match status" value="1"/>
</dbReference>